<dbReference type="AlphaFoldDB" id="A0AAE9XG97"/>
<proteinExistence type="predicted"/>
<organism evidence="1 2">
    <name type="scientific">Vagococcus lutrae</name>
    <dbReference type="NCBI Taxonomy" id="81947"/>
    <lineage>
        <taxon>Bacteria</taxon>
        <taxon>Bacillati</taxon>
        <taxon>Bacillota</taxon>
        <taxon>Bacilli</taxon>
        <taxon>Lactobacillales</taxon>
        <taxon>Enterococcaceae</taxon>
        <taxon>Vagococcus</taxon>
    </lineage>
</organism>
<sequence>MMISPESYYKEYLKGKIKEEIMTTIRGVKQEIVHQKNTMESLG</sequence>
<dbReference type="RefSeq" id="WP_272158181.1">
    <property type="nucleotide sequence ID" value="NZ_BKBT01000009.1"/>
</dbReference>
<evidence type="ECO:0000313" key="2">
    <source>
        <dbReference type="Proteomes" id="UP001179600"/>
    </source>
</evidence>
<protein>
    <submittedName>
        <fullName evidence="1">Uncharacterized protein</fullName>
    </submittedName>
</protein>
<accession>A0AAE9XG97</accession>
<evidence type="ECO:0000313" key="1">
    <source>
        <dbReference type="EMBL" id="WCG23518.1"/>
    </source>
</evidence>
<dbReference type="EMBL" id="CP116507">
    <property type="protein sequence ID" value="WCG23518.1"/>
    <property type="molecule type" value="Genomic_DNA"/>
</dbReference>
<gene>
    <name evidence="1" type="ORF">PML95_04650</name>
</gene>
<reference evidence="1" key="1">
    <citation type="submission" date="2023-01" db="EMBL/GenBank/DDBJ databases">
        <title>Oxazolidinone resistance genes in florfenicol resistant enterococci from beef cattle and veal calves at slaughter.</title>
        <authorList>
            <person name="Biggel M."/>
        </authorList>
    </citation>
    <scope>NUCLEOTIDE SEQUENCE</scope>
    <source>
        <strain evidence="1">K204-1</strain>
    </source>
</reference>
<name>A0AAE9XG97_9ENTE</name>
<dbReference type="Proteomes" id="UP001179600">
    <property type="component" value="Chromosome"/>
</dbReference>
<dbReference type="GeneID" id="79396892"/>